<dbReference type="PATRIC" id="fig|953739.5.peg.2685"/>
<keyword evidence="2" id="KW-1185">Reference proteome</keyword>
<dbReference type="Proteomes" id="UP000006854">
    <property type="component" value="Chromosome"/>
</dbReference>
<dbReference type="KEGG" id="sve:SVEN_0638"/>
<dbReference type="Pfam" id="PF19813">
    <property type="entry name" value="DUF6296"/>
    <property type="match status" value="1"/>
</dbReference>
<dbReference type="AlphaFoldDB" id="F2R8K7"/>
<proteinExistence type="predicted"/>
<sequence>MAKTPRRFSGSPTVPPLRVRVVRPVISPHVSRLGLRRRMGEMIPVRYELVFPDDTGSGQDVVLVERTSAKGPGGHPVYADPTGIIRAEISDHDEVRVLATGGHQAPHAHVEARRVTDVDPHDPAGPAAPAA</sequence>
<dbReference type="EMBL" id="FR845719">
    <property type="protein sequence ID" value="CCA53925.1"/>
    <property type="molecule type" value="Genomic_DNA"/>
</dbReference>
<dbReference type="eggNOG" id="ENOG50347P7">
    <property type="taxonomic scope" value="Bacteria"/>
</dbReference>
<dbReference type="InterPro" id="IPR046263">
    <property type="entry name" value="DUF6296"/>
</dbReference>
<evidence type="ECO:0000313" key="1">
    <source>
        <dbReference type="EMBL" id="CCA53925.1"/>
    </source>
</evidence>
<protein>
    <submittedName>
        <fullName evidence="1">Uncharacterized protein</fullName>
    </submittedName>
</protein>
<gene>
    <name evidence="1" type="ordered locus">SVEN_0638</name>
</gene>
<dbReference type="HOGENOM" id="CLU_1926478_0_0_11"/>
<reference evidence="1 2" key="1">
    <citation type="journal article" date="2011" name="BMC Genomics">
        <title>Genome-wide analysis of the role of GlnR in Streptomyces venezuelae provides new insights into global nitrogen regulation in actinomycetes.</title>
        <authorList>
            <person name="Pullan S.T."/>
            <person name="Bibb M.J."/>
            <person name="Merrick M."/>
        </authorList>
    </citation>
    <scope>NUCLEOTIDE SEQUENCE [LARGE SCALE GENOMIC DNA]</scope>
    <source>
        <strain evidence="2">ATCC 10712 / CBS 650.69 / DSM 40230 / JCM 4526 / NBRC 13096 / PD 04745</strain>
    </source>
</reference>
<dbReference type="STRING" id="953739.SVEN_0638"/>
<organism evidence="1 2">
    <name type="scientific">Streptomyces venezuelae (strain ATCC 10712 / CBS 650.69 / DSM 40230 / JCM 4526 / NBRC 13096 / PD 04745)</name>
    <dbReference type="NCBI Taxonomy" id="953739"/>
    <lineage>
        <taxon>Bacteria</taxon>
        <taxon>Bacillati</taxon>
        <taxon>Actinomycetota</taxon>
        <taxon>Actinomycetes</taxon>
        <taxon>Kitasatosporales</taxon>
        <taxon>Streptomycetaceae</taxon>
        <taxon>Streptomyces</taxon>
    </lineage>
</organism>
<evidence type="ECO:0000313" key="2">
    <source>
        <dbReference type="Proteomes" id="UP000006854"/>
    </source>
</evidence>
<name>F2R8K7_STRVP</name>
<accession>F2R8K7</accession>